<evidence type="ECO:0000313" key="1">
    <source>
        <dbReference type="EMBL" id="TES45660.1"/>
    </source>
</evidence>
<dbReference type="AlphaFoldDB" id="A0A4Y7WE37"/>
<gene>
    <name evidence="1" type="ORF">E2L03_19960</name>
</gene>
<reference evidence="1 2" key="1">
    <citation type="submission" date="2019-03" db="EMBL/GenBank/DDBJ databases">
        <authorList>
            <person name="Liu G."/>
        </authorList>
    </citation>
    <scope>NUCLEOTIDE SEQUENCE [LARGE SCALE GENOMIC DNA]</scope>
    <source>
        <strain evidence="1 2">DSM 19099</strain>
    </source>
</reference>
<organism evidence="1 2">
    <name type="scientific">Shouchella lehensis</name>
    <dbReference type="NCBI Taxonomy" id="300825"/>
    <lineage>
        <taxon>Bacteria</taxon>
        <taxon>Bacillati</taxon>
        <taxon>Bacillota</taxon>
        <taxon>Bacilli</taxon>
        <taxon>Bacillales</taxon>
        <taxon>Bacillaceae</taxon>
        <taxon>Shouchella</taxon>
    </lineage>
</organism>
<sequence>MDVSINDKNNIPHIIKNLGNGLTLELGIFGENANKVASGSAITIGSLAEVHEYGVSIKVTESMRNYLHTQGIHLKKGTTHINIPERSFIRGGWNEHGKEIVEKLENLFLQAFHRGVNFNKLADEIGLEAKGKMHKYALDLNKPPNSSGTIEQKGSSNPLVDTGRMVRAIDYNITRKR</sequence>
<dbReference type="EMBL" id="SNUX01000005">
    <property type="protein sequence ID" value="TES45660.1"/>
    <property type="molecule type" value="Genomic_DNA"/>
</dbReference>
<accession>A0A4Y7WE37</accession>
<comment type="caution">
    <text evidence="1">The sequence shown here is derived from an EMBL/GenBank/DDBJ whole genome shotgun (WGS) entry which is preliminary data.</text>
</comment>
<proteinExistence type="predicted"/>
<dbReference type="Proteomes" id="UP000298210">
    <property type="component" value="Unassembled WGS sequence"/>
</dbReference>
<evidence type="ECO:0000313" key="2">
    <source>
        <dbReference type="Proteomes" id="UP000298210"/>
    </source>
</evidence>
<protein>
    <submittedName>
        <fullName evidence="1">Uncharacterized protein</fullName>
    </submittedName>
</protein>
<dbReference type="RefSeq" id="WP_134260290.1">
    <property type="nucleotide sequence ID" value="NZ_LDIM01000012.1"/>
</dbReference>
<name>A0A4Y7WE37_9BACI</name>